<keyword evidence="2" id="KW-1185">Reference proteome</keyword>
<organism evidence="1 2">
    <name type="scientific">Lysinibacillus piscis</name>
    <dbReference type="NCBI Taxonomy" id="2518931"/>
    <lineage>
        <taxon>Bacteria</taxon>
        <taxon>Bacillati</taxon>
        <taxon>Bacillota</taxon>
        <taxon>Bacilli</taxon>
        <taxon>Bacillales</taxon>
        <taxon>Bacillaceae</taxon>
        <taxon>Lysinibacillus</taxon>
    </lineage>
</organism>
<dbReference type="InterPro" id="IPR049253">
    <property type="entry name" value="DUF6886"/>
</dbReference>
<reference evidence="1" key="1">
    <citation type="submission" date="2022-08" db="EMBL/GenBank/DDBJ databases">
        <title>Draft genome sequence of Lysinibacillus sp. strain KH24.</title>
        <authorList>
            <person name="Kanbe H."/>
            <person name="Itoh H."/>
        </authorList>
    </citation>
    <scope>NUCLEOTIDE SEQUENCE</scope>
    <source>
        <strain evidence="1">KH24</strain>
    </source>
</reference>
<evidence type="ECO:0000313" key="1">
    <source>
        <dbReference type="EMBL" id="GLC87180.1"/>
    </source>
</evidence>
<dbReference type="RefSeq" id="WP_264986911.1">
    <property type="nucleotide sequence ID" value="NZ_BRZA01000001.1"/>
</dbReference>
<comment type="caution">
    <text evidence="1">The sequence shown here is derived from an EMBL/GenBank/DDBJ whole genome shotgun (WGS) entry which is preliminary data.</text>
</comment>
<proteinExistence type="predicted"/>
<sequence>MRLFHVSEEQTIQQFQPRLPTREDLDATKGLVWAINERCLPNYLVPRDCPRIGYHVGAQTTEQDRQLYITSSSCSHVLVVENKWFEALKNTTLYVYEFDTKEFTLQDENAGYYTSEVTQIPIAKFEVPNLFTALFKRNVEIRVVDNLWDMHDCIQQTSFNWSICRMRFAQPRNIDCMKSKVDTSFHTVY</sequence>
<dbReference type="Proteomes" id="UP001065593">
    <property type="component" value="Unassembled WGS sequence"/>
</dbReference>
<dbReference type="EMBL" id="BRZA01000001">
    <property type="protein sequence ID" value="GLC87180.1"/>
    <property type="molecule type" value="Genomic_DNA"/>
</dbReference>
<evidence type="ECO:0000313" key="2">
    <source>
        <dbReference type="Proteomes" id="UP001065593"/>
    </source>
</evidence>
<accession>A0ABQ5NFL4</accession>
<name>A0ABQ5NFL4_9BACI</name>
<dbReference type="Pfam" id="PF21820">
    <property type="entry name" value="DUF6886"/>
    <property type="match status" value="1"/>
</dbReference>
<gene>
    <name evidence="1" type="ORF">LYSBPC_03070</name>
</gene>
<protein>
    <submittedName>
        <fullName evidence="1">Uncharacterized protein</fullName>
    </submittedName>
</protein>